<evidence type="ECO:0000256" key="4">
    <source>
        <dbReference type="ARBA" id="ARBA00023136"/>
    </source>
</evidence>
<feature type="transmembrane region" description="Helical" evidence="5">
    <location>
        <begin position="73"/>
        <end position="99"/>
    </location>
</feature>
<keyword evidence="2 5" id="KW-0812">Transmembrane</keyword>
<dbReference type="SUPFAM" id="SSF161098">
    <property type="entry name" value="MetI-like"/>
    <property type="match status" value="1"/>
</dbReference>
<keyword evidence="5" id="KW-0813">Transport</keyword>
<dbReference type="AlphaFoldDB" id="A0A537J040"/>
<proteinExistence type="inferred from homology"/>
<feature type="transmembrane region" description="Helical" evidence="5">
    <location>
        <begin position="267"/>
        <end position="290"/>
    </location>
</feature>
<feature type="transmembrane region" description="Helical" evidence="5">
    <location>
        <begin position="225"/>
        <end position="247"/>
    </location>
</feature>
<comment type="similarity">
    <text evidence="5">Belongs to the binding-protein-dependent transport system permease family.</text>
</comment>
<accession>A0A537J040</accession>
<dbReference type="SUPFAM" id="SSF160964">
    <property type="entry name" value="MalF N-terminal region-like"/>
    <property type="match status" value="1"/>
</dbReference>
<feature type="transmembrane region" description="Helical" evidence="5">
    <location>
        <begin position="162"/>
        <end position="185"/>
    </location>
</feature>
<dbReference type="InterPro" id="IPR000515">
    <property type="entry name" value="MetI-like"/>
</dbReference>
<dbReference type="Pfam" id="PF00528">
    <property type="entry name" value="BPD_transp_1"/>
    <property type="match status" value="1"/>
</dbReference>
<evidence type="ECO:0000256" key="5">
    <source>
        <dbReference type="RuleBase" id="RU363032"/>
    </source>
</evidence>
<evidence type="ECO:0000313" key="8">
    <source>
        <dbReference type="Proteomes" id="UP000318834"/>
    </source>
</evidence>
<feature type="transmembrane region" description="Helical" evidence="5">
    <location>
        <begin position="22"/>
        <end position="41"/>
    </location>
</feature>
<gene>
    <name evidence="7" type="ORF">E6H05_02635</name>
</gene>
<evidence type="ECO:0000259" key="6">
    <source>
        <dbReference type="PROSITE" id="PS50928"/>
    </source>
</evidence>
<dbReference type="PANTHER" id="PTHR43759:SF1">
    <property type="entry name" value="GLUCOSE IMPORT SYSTEM PERMEASE PROTEIN GLCT"/>
    <property type="match status" value="1"/>
</dbReference>
<comment type="caution">
    <text evidence="7">The sequence shown here is derived from an EMBL/GenBank/DDBJ whole genome shotgun (WGS) entry which is preliminary data.</text>
</comment>
<evidence type="ECO:0000256" key="2">
    <source>
        <dbReference type="ARBA" id="ARBA00022692"/>
    </source>
</evidence>
<dbReference type="GO" id="GO:0055085">
    <property type="term" value="P:transmembrane transport"/>
    <property type="evidence" value="ECO:0007669"/>
    <property type="project" value="InterPro"/>
</dbReference>
<dbReference type="InterPro" id="IPR052730">
    <property type="entry name" value="Sugar_ABC_transporter"/>
</dbReference>
<feature type="domain" description="ABC transmembrane type-1" evidence="6">
    <location>
        <begin position="74"/>
        <end position="285"/>
    </location>
</feature>
<dbReference type="InterPro" id="IPR035906">
    <property type="entry name" value="MetI-like_sf"/>
</dbReference>
<dbReference type="PANTHER" id="PTHR43759">
    <property type="entry name" value="TREHALOSE TRANSPORT SYSTEM PERMEASE PROTEIN SUGA"/>
    <property type="match status" value="1"/>
</dbReference>
<evidence type="ECO:0000256" key="1">
    <source>
        <dbReference type="ARBA" id="ARBA00004141"/>
    </source>
</evidence>
<dbReference type="PROSITE" id="PS50928">
    <property type="entry name" value="ABC_TM1"/>
    <property type="match status" value="1"/>
</dbReference>
<keyword evidence="4 5" id="KW-0472">Membrane</keyword>
<evidence type="ECO:0000313" key="7">
    <source>
        <dbReference type="EMBL" id="TMI76918.1"/>
    </source>
</evidence>
<organism evidence="7 8">
    <name type="scientific">Candidatus Segetimicrobium genomatis</name>
    <dbReference type="NCBI Taxonomy" id="2569760"/>
    <lineage>
        <taxon>Bacteria</taxon>
        <taxon>Bacillati</taxon>
        <taxon>Candidatus Sysuimicrobiota</taxon>
        <taxon>Candidatus Sysuimicrobiia</taxon>
        <taxon>Candidatus Sysuimicrobiales</taxon>
        <taxon>Candidatus Segetimicrobiaceae</taxon>
        <taxon>Candidatus Segetimicrobium</taxon>
    </lineage>
</organism>
<comment type="subcellular location">
    <subcellularLocation>
        <location evidence="5">Cell membrane</location>
        <topology evidence="5">Multi-pass membrane protein</topology>
    </subcellularLocation>
    <subcellularLocation>
        <location evidence="1">Membrane</location>
        <topology evidence="1">Multi-pass membrane protein</topology>
    </subcellularLocation>
</comment>
<dbReference type="EMBL" id="VBAP01000009">
    <property type="protein sequence ID" value="TMI76918.1"/>
    <property type="molecule type" value="Genomic_DNA"/>
</dbReference>
<sequence length="298" mass="32830">MAIADAEALTGVTRARVNWTPYLLVLPTLAFLSVFFIYPMAQAISLAVTDPPTGALTWAHFRRMSSDLYFGQAVRFTLIITAIAVPLQVALGLAIALLVNTRFRGHTVFLYLTALPIGISDLAAGMIWLSILTERGYLNAALQRLGLIEQPVVFLTLERPEWLLAAIILTELWRATAIVMVILLAGLQLIPKDYAETAAVFGAGRWQTARHVILPLLRPSLQTALIIRTILAFQLFATVVTLAGRQIPVLAGETYFWYSLYRSPSVASAYAVLILLLSASITWIYLYVFAPKAGEVRL</sequence>
<keyword evidence="3 5" id="KW-1133">Transmembrane helix</keyword>
<name>A0A537J040_9BACT</name>
<dbReference type="GO" id="GO:0005886">
    <property type="term" value="C:plasma membrane"/>
    <property type="evidence" value="ECO:0007669"/>
    <property type="project" value="UniProtKB-SubCell"/>
</dbReference>
<evidence type="ECO:0000256" key="3">
    <source>
        <dbReference type="ARBA" id="ARBA00022989"/>
    </source>
</evidence>
<feature type="transmembrane region" description="Helical" evidence="5">
    <location>
        <begin position="108"/>
        <end position="131"/>
    </location>
</feature>
<dbReference type="Proteomes" id="UP000318834">
    <property type="component" value="Unassembled WGS sequence"/>
</dbReference>
<dbReference type="Gene3D" id="1.10.3720.10">
    <property type="entry name" value="MetI-like"/>
    <property type="match status" value="1"/>
</dbReference>
<dbReference type="CDD" id="cd06261">
    <property type="entry name" value="TM_PBP2"/>
    <property type="match status" value="1"/>
</dbReference>
<reference evidence="7 8" key="1">
    <citation type="journal article" date="2019" name="Nat. Microbiol.">
        <title>Mediterranean grassland soil C-N compound turnover is dependent on rainfall and depth, and is mediated by genomically divergent microorganisms.</title>
        <authorList>
            <person name="Diamond S."/>
            <person name="Andeer P.F."/>
            <person name="Li Z."/>
            <person name="Crits-Christoph A."/>
            <person name="Burstein D."/>
            <person name="Anantharaman K."/>
            <person name="Lane K.R."/>
            <person name="Thomas B.C."/>
            <person name="Pan C."/>
            <person name="Northen T.R."/>
            <person name="Banfield J.F."/>
        </authorList>
    </citation>
    <scope>NUCLEOTIDE SEQUENCE [LARGE SCALE GENOMIC DNA]</scope>
    <source>
        <strain evidence="7">NP_8</strain>
    </source>
</reference>
<protein>
    <submittedName>
        <fullName evidence="7">Sugar ABC transporter permease</fullName>
    </submittedName>
</protein>